<name>A0A934RLC5_9BACT</name>
<protein>
    <submittedName>
        <fullName evidence="3">LicD family protein</fullName>
    </submittedName>
</protein>
<evidence type="ECO:0000313" key="3">
    <source>
        <dbReference type="EMBL" id="MBK1833519.1"/>
    </source>
</evidence>
<keyword evidence="4" id="KW-1185">Reference proteome</keyword>
<accession>A0A934RLC5</accession>
<dbReference type="AlphaFoldDB" id="A0A934RLC5"/>
<dbReference type="Pfam" id="PF04991">
    <property type="entry name" value="LicD"/>
    <property type="match status" value="1"/>
</dbReference>
<gene>
    <name evidence="3" type="ORF">JIN78_05535</name>
</gene>
<feature type="domain" description="LicD/FKTN/FKRP nucleotidyltransferase" evidence="2">
    <location>
        <begin position="178"/>
        <end position="223"/>
    </location>
</feature>
<evidence type="ECO:0000259" key="2">
    <source>
        <dbReference type="Pfam" id="PF04991"/>
    </source>
</evidence>
<evidence type="ECO:0000313" key="4">
    <source>
        <dbReference type="Proteomes" id="UP000604083"/>
    </source>
</evidence>
<feature type="compositionally biased region" description="Basic and acidic residues" evidence="1">
    <location>
        <begin position="346"/>
        <end position="368"/>
    </location>
</feature>
<reference evidence="3" key="1">
    <citation type="submission" date="2021-01" db="EMBL/GenBank/DDBJ databases">
        <title>Modified the classification status of verrucomicrobia.</title>
        <authorList>
            <person name="Feng X."/>
        </authorList>
    </citation>
    <scope>NUCLEOTIDE SEQUENCE</scope>
    <source>
        <strain evidence="3">KCTC 12986</strain>
    </source>
</reference>
<dbReference type="InterPro" id="IPR007074">
    <property type="entry name" value="LicD/FKTN/FKRP_NTP_transf"/>
</dbReference>
<feature type="region of interest" description="Disordered" evidence="1">
    <location>
        <begin position="346"/>
        <end position="384"/>
    </location>
</feature>
<evidence type="ECO:0000256" key="1">
    <source>
        <dbReference type="SAM" id="MobiDB-lite"/>
    </source>
</evidence>
<dbReference type="GO" id="GO:0009100">
    <property type="term" value="P:glycoprotein metabolic process"/>
    <property type="evidence" value="ECO:0007669"/>
    <property type="project" value="UniProtKB-ARBA"/>
</dbReference>
<feature type="compositionally biased region" description="Polar residues" evidence="1">
    <location>
        <begin position="370"/>
        <end position="384"/>
    </location>
</feature>
<dbReference type="EMBL" id="JAENIO010000009">
    <property type="protein sequence ID" value="MBK1833519.1"/>
    <property type="molecule type" value="Genomic_DNA"/>
</dbReference>
<sequence length="384" mass="44435">MARTRMLAEAPVATWRFLDTWSSSPEKYCALQANGWGTKKHLKLWEWLQRTLALKRAEGRPEHLWGRDFLTEVLHPLLAGDGYLSVMLPGTPPARHWVALDIEYCQKKNSASEFIILPRDSITAGDKEQIPTLHYKGYEMPMAGVVSCHQGWPLFSPELEAVHKTLLTLLGLFHRYAEEEGIRYSLQAANLTSYYVSGGFLPWDDDIDLLIHPEDFPKIRALWVNACKPKNIVPRHRGFSNNWLRYFEREGVKLEIFTHDPSSERQLMKWRLRDSDHLFPNDVGGLDLVTFIYKEGAWRDSWSPQEERPNPALLESAVEDAIYQGVTTRAFRREAVEDLMRKKYPFDWSKHPSLSNRERKEPCEEKRSLCSHTSTQAQAAQESN</sequence>
<dbReference type="RefSeq" id="WP_377174193.1">
    <property type="nucleotide sequence ID" value="NZ_JBHUJA010000022.1"/>
</dbReference>
<proteinExistence type="predicted"/>
<organism evidence="3 4">
    <name type="scientific">Roseibacillus ishigakijimensis</name>
    <dbReference type="NCBI Taxonomy" id="454146"/>
    <lineage>
        <taxon>Bacteria</taxon>
        <taxon>Pseudomonadati</taxon>
        <taxon>Verrucomicrobiota</taxon>
        <taxon>Verrucomicrobiia</taxon>
        <taxon>Verrucomicrobiales</taxon>
        <taxon>Verrucomicrobiaceae</taxon>
        <taxon>Roseibacillus</taxon>
    </lineage>
</organism>
<dbReference type="Proteomes" id="UP000604083">
    <property type="component" value="Unassembled WGS sequence"/>
</dbReference>
<comment type="caution">
    <text evidence="3">The sequence shown here is derived from an EMBL/GenBank/DDBJ whole genome shotgun (WGS) entry which is preliminary data.</text>
</comment>